<reference evidence="15 16" key="1">
    <citation type="submission" date="2018-05" db="EMBL/GenBank/DDBJ databases">
        <title>Description of Sphingomonas pokkalii sp nov, isolated from the rhizosphere of saline tolerant pokkali rice and its draft genome analysis.</title>
        <authorList>
            <person name="Menon R."/>
            <person name="Kumari S."/>
            <person name="Rameshkumar N."/>
        </authorList>
    </citation>
    <scope>NUCLEOTIDE SEQUENCE [LARGE SCALE GENOMIC DNA]</scope>
    <source>
        <strain evidence="15 16">L3B27</strain>
    </source>
</reference>
<dbReference type="PROSITE" id="PS50110">
    <property type="entry name" value="RESPONSE_REGULATORY"/>
    <property type="match status" value="1"/>
</dbReference>
<evidence type="ECO:0000256" key="1">
    <source>
        <dbReference type="ARBA" id="ARBA00000085"/>
    </source>
</evidence>
<evidence type="ECO:0000259" key="14">
    <source>
        <dbReference type="PROSITE" id="PS50110"/>
    </source>
</evidence>
<dbReference type="CDD" id="cd16922">
    <property type="entry name" value="HATPase_EvgS-ArcB-TorS-like"/>
    <property type="match status" value="1"/>
</dbReference>
<comment type="subcellular location">
    <subcellularLocation>
        <location evidence="2">Cell membrane</location>
    </subcellularLocation>
</comment>
<proteinExistence type="predicted"/>
<comment type="catalytic activity">
    <reaction evidence="1">
        <text>ATP + protein L-histidine = ADP + protein N-phospho-L-histidine.</text>
        <dbReference type="EC" id="2.7.13.3"/>
    </reaction>
</comment>
<evidence type="ECO:0000313" key="15">
    <source>
        <dbReference type="EMBL" id="PVX31093.1"/>
    </source>
</evidence>
<dbReference type="InterPro" id="IPR011006">
    <property type="entry name" value="CheY-like_superfamily"/>
</dbReference>
<keyword evidence="10" id="KW-0902">Two-component regulatory system</keyword>
<evidence type="ECO:0000256" key="10">
    <source>
        <dbReference type="ARBA" id="ARBA00023012"/>
    </source>
</evidence>
<dbReference type="SUPFAM" id="SSF47384">
    <property type="entry name" value="Homodimeric domain of signal transducing histidine kinase"/>
    <property type="match status" value="1"/>
</dbReference>
<dbReference type="EMBL" id="QENQ01000001">
    <property type="protein sequence ID" value="PVX31093.1"/>
    <property type="molecule type" value="Genomic_DNA"/>
</dbReference>
<dbReference type="Gene3D" id="3.30.565.10">
    <property type="entry name" value="Histidine kinase-like ATPase, C-terminal domain"/>
    <property type="match status" value="1"/>
</dbReference>
<dbReference type="Proteomes" id="UP000245890">
    <property type="component" value="Unassembled WGS sequence"/>
</dbReference>
<gene>
    <name evidence="15" type="ORF">DD559_18590</name>
</gene>
<dbReference type="SMART" id="SM00387">
    <property type="entry name" value="HATPase_c"/>
    <property type="match status" value="1"/>
</dbReference>
<dbReference type="Pfam" id="PF00072">
    <property type="entry name" value="Response_reg"/>
    <property type="match status" value="1"/>
</dbReference>
<evidence type="ECO:0000256" key="7">
    <source>
        <dbReference type="ARBA" id="ARBA00022741"/>
    </source>
</evidence>
<dbReference type="CDD" id="cd00082">
    <property type="entry name" value="HisKA"/>
    <property type="match status" value="1"/>
</dbReference>
<dbReference type="PRINTS" id="PR00344">
    <property type="entry name" value="BCTRLSENSOR"/>
</dbReference>
<comment type="caution">
    <text evidence="15">The sequence shown here is derived from an EMBL/GenBank/DDBJ whole genome shotgun (WGS) entry which is preliminary data.</text>
</comment>
<dbReference type="PROSITE" id="PS50109">
    <property type="entry name" value="HIS_KIN"/>
    <property type="match status" value="1"/>
</dbReference>
<evidence type="ECO:0000256" key="9">
    <source>
        <dbReference type="ARBA" id="ARBA00022840"/>
    </source>
</evidence>
<dbReference type="SUPFAM" id="SSF55874">
    <property type="entry name" value="ATPase domain of HSP90 chaperone/DNA topoisomerase II/histidine kinase"/>
    <property type="match status" value="1"/>
</dbReference>
<feature type="domain" description="Response regulatory" evidence="14">
    <location>
        <begin position="319"/>
        <end position="434"/>
    </location>
</feature>
<dbReference type="Pfam" id="PF00512">
    <property type="entry name" value="HisKA"/>
    <property type="match status" value="1"/>
</dbReference>
<dbReference type="GO" id="GO:0009927">
    <property type="term" value="F:histidine phosphotransfer kinase activity"/>
    <property type="evidence" value="ECO:0007669"/>
    <property type="project" value="TreeGrafter"/>
</dbReference>
<sequence>MAMARILGTICLGLALAIAATFARLFLKARAGHRAAEEASRAQTERLCAEIAAHRETEAALAKAKDAAEAANAAKTRYLVAVSHEIRSPLNAIYGYAQLLERGDSIPPREAGGVIRRSAEHLTNLVEGLLDISRVESGVLQVRQELVRLPALLDQVVEMFRVQASAKGLSLDYVVDGRLPAYVRTDEKRLRQILINLLSNAIKYTETGGATLTVRYRSQSAAIEVRDTGPGIPAEDLERIFEPFERGREPDAMMQPGIGLGLAITRVLARILGGEVTVTSDVGKGSSFLLRLLLPEPIEAPAGTAAYRRVTGYQGPQKTILVIDDSPAQTTVVNHLLRPLGFSVFEASGGTAGLALAEHCSPDLVLLDIQMPGTSGWDVADQLRARFGAGLRIVMVSANAHEFHAGRDGRRAHDAFLTKPVDLDALLDMIARQLGLDWIVEDAELVAAPPPPPLALPETAAPYLDALRRFMKLGHVRGIETTLVTLERDVPESADLVARLRPQLEAFDLRGLARTLDDVG</sequence>
<dbReference type="OrthoDB" id="9801651at2"/>
<dbReference type="RefSeq" id="WP_116470482.1">
    <property type="nucleotide sequence ID" value="NZ_QENQ01000001.1"/>
</dbReference>
<dbReference type="PANTHER" id="PTHR43047:SF72">
    <property type="entry name" value="OSMOSENSING HISTIDINE PROTEIN KINASE SLN1"/>
    <property type="match status" value="1"/>
</dbReference>
<keyword evidence="8 15" id="KW-0418">Kinase</keyword>
<dbReference type="InterPro" id="IPR001789">
    <property type="entry name" value="Sig_transdc_resp-reg_receiver"/>
</dbReference>
<dbReference type="AlphaFoldDB" id="A0A2U0SIC8"/>
<dbReference type="InterPro" id="IPR036097">
    <property type="entry name" value="HisK_dim/P_sf"/>
</dbReference>
<keyword evidence="16" id="KW-1185">Reference proteome</keyword>
<feature type="domain" description="Histidine kinase" evidence="13">
    <location>
        <begin position="81"/>
        <end position="296"/>
    </location>
</feature>
<keyword evidence="6" id="KW-0808">Transferase</keyword>
<keyword evidence="7" id="KW-0547">Nucleotide-binding</keyword>
<name>A0A2U0SIC8_9SPHN</name>
<dbReference type="SUPFAM" id="SSF52172">
    <property type="entry name" value="CheY-like"/>
    <property type="match status" value="1"/>
</dbReference>
<dbReference type="GO" id="GO:0000155">
    <property type="term" value="F:phosphorelay sensor kinase activity"/>
    <property type="evidence" value="ECO:0007669"/>
    <property type="project" value="InterPro"/>
</dbReference>
<evidence type="ECO:0000256" key="6">
    <source>
        <dbReference type="ARBA" id="ARBA00022679"/>
    </source>
</evidence>
<evidence type="ECO:0000256" key="12">
    <source>
        <dbReference type="PROSITE-ProRule" id="PRU00169"/>
    </source>
</evidence>
<dbReference type="InterPro" id="IPR036890">
    <property type="entry name" value="HATPase_C_sf"/>
</dbReference>
<dbReference type="GO" id="GO:0005524">
    <property type="term" value="F:ATP binding"/>
    <property type="evidence" value="ECO:0007669"/>
    <property type="project" value="UniProtKB-KW"/>
</dbReference>
<feature type="modified residue" description="4-aspartylphosphate" evidence="12">
    <location>
        <position position="368"/>
    </location>
</feature>
<keyword evidence="4" id="KW-1003">Cell membrane</keyword>
<protein>
    <recommendedName>
        <fullName evidence="3">histidine kinase</fullName>
        <ecNumber evidence="3">2.7.13.3</ecNumber>
    </recommendedName>
</protein>
<evidence type="ECO:0000259" key="13">
    <source>
        <dbReference type="PROSITE" id="PS50109"/>
    </source>
</evidence>
<dbReference type="InterPro" id="IPR003661">
    <property type="entry name" value="HisK_dim/P_dom"/>
</dbReference>
<dbReference type="Gene3D" id="1.10.287.130">
    <property type="match status" value="1"/>
</dbReference>
<dbReference type="SMART" id="SM00448">
    <property type="entry name" value="REC"/>
    <property type="match status" value="1"/>
</dbReference>
<dbReference type="InterPro" id="IPR005467">
    <property type="entry name" value="His_kinase_dom"/>
</dbReference>
<keyword evidence="9" id="KW-0067">ATP-binding</keyword>
<evidence type="ECO:0000256" key="3">
    <source>
        <dbReference type="ARBA" id="ARBA00012438"/>
    </source>
</evidence>
<dbReference type="InterPro" id="IPR004358">
    <property type="entry name" value="Sig_transdc_His_kin-like_C"/>
</dbReference>
<evidence type="ECO:0000256" key="5">
    <source>
        <dbReference type="ARBA" id="ARBA00022553"/>
    </source>
</evidence>
<evidence type="ECO:0000256" key="4">
    <source>
        <dbReference type="ARBA" id="ARBA00022475"/>
    </source>
</evidence>
<dbReference type="GO" id="GO:0005886">
    <property type="term" value="C:plasma membrane"/>
    <property type="evidence" value="ECO:0007669"/>
    <property type="project" value="UniProtKB-SubCell"/>
</dbReference>
<organism evidence="15 16">
    <name type="scientific">Sphingomonas pokkalii</name>
    <dbReference type="NCBI Taxonomy" id="2175090"/>
    <lineage>
        <taxon>Bacteria</taxon>
        <taxon>Pseudomonadati</taxon>
        <taxon>Pseudomonadota</taxon>
        <taxon>Alphaproteobacteria</taxon>
        <taxon>Sphingomonadales</taxon>
        <taxon>Sphingomonadaceae</taxon>
        <taxon>Sphingomonas</taxon>
    </lineage>
</organism>
<dbReference type="EC" id="2.7.13.3" evidence="3"/>
<accession>A0A2U0SIC8</accession>
<evidence type="ECO:0000256" key="8">
    <source>
        <dbReference type="ARBA" id="ARBA00022777"/>
    </source>
</evidence>
<evidence type="ECO:0000256" key="2">
    <source>
        <dbReference type="ARBA" id="ARBA00004236"/>
    </source>
</evidence>
<evidence type="ECO:0000256" key="11">
    <source>
        <dbReference type="ARBA" id="ARBA00023136"/>
    </source>
</evidence>
<keyword evidence="11" id="KW-0472">Membrane</keyword>
<dbReference type="Pfam" id="PF02518">
    <property type="entry name" value="HATPase_c"/>
    <property type="match status" value="1"/>
</dbReference>
<dbReference type="PANTHER" id="PTHR43047">
    <property type="entry name" value="TWO-COMPONENT HISTIDINE PROTEIN KINASE"/>
    <property type="match status" value="1"/>
</dbReference>
<dbReference type="SMART" id="SM00388">
    <property type="entry name" value="HisKA"/>
    <property type="match status" value="1"/>
</dbReference>
<dbReference type="Gene3D" id="3.40.50.2300">
    <property type="match status" value="1"/>
</dbReference>
<evidence type="ECO:0000313" key="16">
    <source>
        <dbReference type="Proteomes" id="UP000245890"/>
    </source>
</evidence>
<dbReference type="CDD" id="cd17546">
    <property type="entry name" value="REC_hyHK_CKI1_RcsC-like"/>
    <property type="match status" value="1"/>
</dbReference>
<keyword evidence="5 12" id="KW-0597">Phosphoprotein</keyword>
<dbReference type="InterPro" id="IPR003594">
    <property type="entry name" value="HATPase_dom"/>
</dbReference>
<dbReference type="FunFam" id="3.30.565.10:FF:000023">
    <property type="entry name" value="PAS domain-containing sensor histidine kinase"/>
    <property type="match status" value="1"/>
</dbReference>